<evidence type="ECO:0000256" key="1">
    <source>
        <dbReference type="ARBA" id="ARBA00022630"/>
    </source>
</evidence>
<feature type="region of interest" description="Disordered" evidence="3">
    <location>
        <begin position="1"/>
        <end position="29"/>
    </location>
</feature>
<evidence type="ECO:0000256" key="2">
    <source>
        <dbReference type="ARBA" id="ARBA00023002"/>
    </source>
</evidence>
<proteinExistence type="predicted"/>
<organism evidence="5 6">
    <name type="scientific">Symbiodinium natans</name>
    <dbReference type="NCBI Taxonomy" id="878477"/>
    <lineage>
        <taxon>Eukaryota</taxon>
        <taxon>Sar</taxon>
        <taxon>Alveolata</taxon>
        <taxon>Dinophyceae</taxon>
        <taxon>Suessiales</taxon>
        <taxon>Symbiodiniaceae</taxon>
        <taxon>Symbiodinium</taxon>
    </lineage>
</organism>
<keyword evidence="2" id="KW-0560">Oxidoreductase</keyword>
<sequence length="276" mass="29010">MEGLRECGLPDGSGQLVEHRDGDDDESELPAAGSLATILSVRAAQTSSTTSPAKMAAQAIVVGGGLAGVSAANTVMEWGGKVVLVDKSAFCGGNSTKATSGINGAETRTQKEKKVEDTVELFTSDTLKGGAKKPELVKVLCGNSGGDVDWLVDKFDLDMSLLARLGGHSAPRTHRGKERFPGMTITYALIQMVEKIAERSDLARIINKAKVKQLLTKSGAVCGVTYEKKGKDFTEEGPVILATGGFGADFTEDSLLAKYRPDLLHLPTTNGDHTTG</sequence>
<dbReference type="InterPro" id="IPR050315">
    <property type="entry name" value="FAD-oxidoreductase_2"/>
</dbReference>
<dbReference type="Pfam" id="PF00890">
    <property type="entry name" value="FAD_binding_2"/>
    <property type="match status" value="1"/>
</dbReference>
<dbReference type="InterPro" id="IPR036188">
    <property type="entry name" value="FAD/NAD-bd_sf"/>
</dbReference>
<dbReference type="GO" id="GO:0016491">
    <property type="term" value="F:oxidoreductase activity"/>
    <property type="evidence" value="ECO:0007669"/>
    <property type="project" value="UniProtKB-KW"/>
</dbReference>
<dbReference type="InterPro" id="IPR003953">
    <property type="entry name" value="FAD-dep_OxRdtase_2_FAD-bd"/>
</dbReference>
<evidence type="ECO:0000256" key="3">
    <source>
        <dbReference type="SAM" id="MobiDB-lite"/>
    </source>
</evidence>
<keyword evidence="1" id="KW-0285">Flavoprotein</keyword>
<dbReference type="Gene3D" id="3.50.50.60">
    <property type="entry name" value="FAD/NAD(P)-binding domain"/>
    <property type="match status" value="1"/>
</dbReference>
<name>A0A812NFC3_9DINO</name>
<dbReference type="PANTHER" id="PTHR43400">
    <property type="entry name" value="FUMARATE REDUCTASE"/>
    <property type="match status" value="1"/>
</dbReference>
<dbReference type="Proteomes" id="UP000604046">
    <property type="component" value="Unassembled WGS sequence"/>
</dbReference>
<accession>A0A812NFC3</accession>
<evidence type="ECO:0000313" key="5">
    <source>
        <dbReference type="EMBL" id="CAE7303045.1"/>
    </source>
</evidence>
<dbReference type="SUPFAM" id="SSF51905">
    <property type="entry name" value="FAD/NAD(P)-binding domain"/>
    <property type="match status" value="1"/>
</dbReference>
<evidence type="ECO:0000313" key="6">
    <source>
        <dbReference type="Proteomes" id="UP000604046"/>
    </source>
</evidence>
<evidence type="ECO:0000259" key="4">
    <source>
        <dbReference type="Pfam" id="PF00890"/>
    </source>
</evidence>
<feature type="domain" description="FAD-dependent oxidoreductase 2 FAD-binding" evidence="4">
    <location>
        <begin position="59"/>
        <end position="276"/>
    </location>
</feature>
<dbReference type="PANTHER" id="PTHR43400:SF1">
    <property type="entry name" value="FUMARATE REDUCTASE"/>
    <property type="match status" value="1"/>
</dbReference>
<comment type="caution">
    <text evidence="5">The sequence shown here is derived from an EMBL/GenBank/DDBJ whole genome shotgun (WGS) entry which is preliminary data.</text>
</comment>
<reference evidence="5" key="1">
    <citation type="submission" date="2021-02" db="EMBL/GenBank/DDBJ databases">
        <authorList>
            <person name="Dougan E. K."/>
            <person name="Rhodes N."/>
            <person name="Thang M."/>
            <person name="Chan C."/>
        </authorList>
    </citation>
    <scope>NUCLEOTIDE SEQUENCE</scope>
</reference>
<gene>
    <name evidence="5" type="primary">osm1</name>
    <name evidence="5" type="ORF">SNAT2548_LOCUS15941</name>
</gene>
<keyword evidence="6" id="KW-1185">Reference proteome</keyword>
<protein>
    <submittedName>
        <fullName evidence="5">Osm1 protein</fullName>
    </submittedName>
</protein>
<dbReference type="EMBL" id="CAJNDS010002068">
    <property type="protein sequence ID" value="CAE7303045.1"/>
    <property type="molecule type" value="Genomic_DNA"/>
</dbReference>
<dbReference type="AlphaFoldDB" id="A0A812NFC3"/>
<dbReference type="OrthoDB" id="10252157at2759"/>